<sequence length="127" mass="13912">MRTSRQDGRRNGPRLSSKAAYLLCLLLNAVLGFLGQFALFYPYFVARDWLARLGFGSPGIPFQDGYLGALSIGLVLVVVFILAMAAVNIVVLRSAPVSRRPYWLCAVLVALASSIFQLLWNVGSLFS</sequence>
<evidence type="ECO:0000256" key="1">
    <source>
        <dbReference type="SAM" id="Phobius"/>
    </source>
</evidence>
<keyword evidence="1" id="KW-0812">Transmembrane</keyword>
<feature type="transmembrane region" description="Helical" evidence="1">
    <location>
        <begin position="102"/>
        <end position="120"/>
    </location>
</feature>
<evidence type="ECO:0000313" key="2">
    <source>
        <dbReference type="EMBL" id="SBP01124.1"/>
    </source>
</evidence>
<proteinExistence type="predicted"/>
<organism evidence="2">
    <name type="scientific">Nonomuraea gerenzanensis</name>
    <dbReference type="NCBI Taxonomy" id="93944"/>
    <lineage>
        <taxon>Bacteria</taxon>
        <taxon>Bacillati</taxon>
        <taxon>Actinomycetota</taxon>
        <taxon>Actinomycetes</taxon>
        <taxon>Streptosporangiales</taxon>
        <taxon>Streptosporangiaceae</taxon>
        <taxon>Nonomuraea</taxon>
    </lineage>
</organism>
<dbReference type="RefSeq" id="WP_225269657.1">
    <property type="nucleotide sequence ID" value="NZ_CP084058.1"/>
</dbReference>
<reference evidence="2" key="1">
    <citation type="submission" date="2016-04" db="EMBL/GenBank/DDBJ databases">
        <authorList>
            <person name="Evans L.H."/>
            <person name="Alamgir A."/>
            <person name="Owens N."/>
            <person name="Weber N.D."/>
            <person name="Virtaneva K."/>
            <person name="Barbian K."/>
            <person name="Babar A."/>
            <person name="Rosenke K."/>
        </authorList>
    </citation>
    <scope>NUCLEOTIDE SEQUENCE</scope>
    <source>
        <strain evidence="2">Nono1</strain>
    </source>
</reference>
<keyword evidence="1" id="KW-1133">Transmembrane helix</keyword>
<gene>
    <name evidence="2" type="ORF">BN4615_P10640</name>
</gene>
<dbReference type="EMBL" id="LT559118">
    <property type="protein sequence ID" value="SBP01124.1"/>
    <property type="molecule type" value="Genomic_DNA"/>
</dbReference>
<feature type="transmembrane region" description="Helical" evidence="1">
    <location>
        <begin position="65"/>
        <end position="90"/>
    </location>
</feature>
<protein>
    <submittedName>
        <fullName evidence="2">Uncharacterized protein</fullName>
    </submittedName>
</protein>
<name>A0A1M4EQM6_9ACTN</name>
<feature type="transmembrane region" description="Helical" evidence="1">
    <location>
        <begin position="20"/>
        <end position="45"/>
    </location>
</feature>
<accession>A0A1M4EQM6</accession>
<keyword evidence="1" id="KW-0472">Membrane</keyword>
<dbReference type="AlphaFoldDB" id="A0A1M4EQM6"/>